<accession>A0A5B7HDV1</accession>
<proteinExistence type="predicted"/>
<evidence type="ECO:0000313" key="3">
    <source>
        <dbReference type="EMBL" id="MPC70490.1"/>
    </source>
</evidence>
<dbReference type="OrthoDB" id="6357738at2759"/>
<dbReference type="SUPFAM" id="SSF48726">
    <property type="entry name" value="Immunoglobulin"/>
    <property type="match status" value="1"/>
</dbReference>
<dbReference type="InterPro" id="IPR013162">
    <property type="entry name" value="CD80_C2-set"/>
</dbReference>
<dbReference type="InterPro" id="IPR013783">
    <property type="entry name" value="Ig-like_fold"/>
</dbReference>
<feature type="domain" description="CD80-like immunoglobulin C2-set" evidence="2">
    <location>
        <begin position="16"/>
        <end position="93"/>
    </location>
</feature>
<organism evidence="3 4">
    <name type="scientific">Portunus trituberculatus</name>
    <name type="common">Swimming crab</name>
    <name type="synonym">Neptunus trituberculatus</name>
    <dbReference type="NCBI Taxonomy" id="210409"/>
    <lineage>
        <taxon>Eukaryota</taxon>
        <taxon>Metazoa</taxon>
        <taxon>Ecdysozoa</taxon>
        <taxon>Arthropoda</taxon>
        <taxon>Crustacea</taxon>
        <taxon>Multicrustacea</taxon>
        <taxon>Malacostraca</taxon>
        <taxon>Eumalacostraca</taxon>
        <taxon>Eucarida</taxon>
        <taxon>Decapoda</taxon>
        <taxon>Pleocyemata</taxon>
        <taxon>Brachyura</taxon>
        <taxon>Eubrachyura</taxon>
        <taxon>Portunoidea</taxon>
        <taxon>Portunidae</taxon>
        <taxon>Portuninae</taxon>
        <taxon>Portunus</taxon>
    </lineage>
</organism>
<dbReference type="InterPro" id="IPR036179">
    <property type="entry name" value="Ig-like_dom_sf"/>
</dbReference>
<evidence type="ECO:0000256" key="1">
    <source>
        <dbReference type="ARBA" id="ARBA00023157"/>
    </source>
</evidence>
<dbReference type="Proteomes" id="UP000324222">
    <property type="component" value="Unassembled WGS sequence"/>
</dbReference>
<sequence length="144" mass="15559">MKAGFIYPTVPPLKVEIEGTDVPFRAGVQASIMCRSTGSKPPATLDLKIDGSTGFKALPPQSSLDQNTTIRRGHLLPSSEDNGRTVTCTANNPLVPDYRLSATRRLQVHCEYIPVYLHLTQPAHLSTIPCLGHLTCCTSINTSA</sequence>
<keyword evidence="1" id="KW-1015">Disulfide bond</keyword>
<gene>
    <name evidence="3" type="ORF">E2C01_064740</name>
</gene>
<evidence type="ECO:0000259" key="2">
    <source>
        <dbReference type="Pfam" id="PF08205"/>
    </source>
</evidence>
<dbReference type="Gene3D" id="2.60.40.10">
    <property type="entry name" value="Immunoglobulins"/>
    <property type="match status" value="1"/>
</dbReference>
<protein>
    <recommendedName>
        <fullName evidence="2">CD80-like immunoglobulin C2-set domain-containing protein</fullName>
    </recommendedName>
</protein>
<comment type="caution">
    <text evidence="3">The sequence shown here is derived from an EMBL/GenBank/DDBJ whole genome shotgun (WGS) entry which is preliminary data.</text>
</comment>
<evidence type="ECO:0000313" key="4">
    <source>
        <dbReference type="Proteomes" id="UP000324222"/>
    </source>
</evidence>
<keyword evidence="4" id="KW-1185">Reference proteome</keyword>
<reference evidence="3 4" key="1">
    <citation type="submission" date="2019-05" db="EMBL/GenBank/DDBJ databases">
        <title>Another draft genome of Portunus trituberculatus and its Hox gene families provides insights of decapod evolution.</title>
        <authorList>
            <person name="Jeong J.-H."/>
            <person name="Song I."/>
            <person name="Kim S."/>
            <person name="Choi T."/>
            <person name="Kim D."/>
            <person name="Ryu S."/>
            <person name="Kim W."/>
        </authorList>
    </citation>
    <scope>NUCLEOTIDE SEQUENCE [LARGE SCALE GENOMIC DNA]</scope>
    <source>
        <tissue evidence="3">Muscle</tissue>
    </source>
</reference>
<dbReference type="EMBL" id="VSRR010031220">
    <property type="protein sequence ID" value="MPC70490.1"/>
    <property type="molecule type" value="Genomic_DNA"/>
</dbReference>
<dbReference type="AlphaFoldDB" id="A0A5B7HDV1"/>
<name>A0A5B7HDV1_PORTR</name>
<dbReference type="Pfam" id="PF08205">
    <property type="entry name" value="C2-set_2"/>
    <property type="match status" value="1"/>
</dbReference>